<reference evidence="2 3" key="1">
    <citation type="submission" date="2017-09" db="EMBL/GenBank/DDBJ databases">
        <authorList>
            <person name="Ehlers B."/>
            <person name="Leendertz F.H."/>
        </authorList>
    </citation>
    <scope>NUCLEOTIDE SEQUENCE [LARGE SCALE GENOMIC DNA]</scope>
    <source>
        <strain evidence="2 3">CGMCC 1.12662</strain>
    </source>
</reference>
<accession>A0A285HNK5</accession>
<organism evidence="2 3">
    <name type="scientific">Pseudooceanicola antarcticus</name>
    <dbReference type="NCBI Taxonomy" id="1247613"/>
    <lineage>
        <taxon>Bacteria</taxon>
        <taxon>Pseudomonadati</taxon>
        <taxon>Pseudomonadota</taxon>
        <taxon>Alphaproteobacteria</taxon>
        <taxon>Rhodobacterales</taxon>
        <taxon>Paracoccaceae</taxon>
        <taxon>Pseudooceanicola</taxon>
    </lineage>
</organism>
<dbReference type="Proteomes" id="UP000231655">
    <property type="component" value="Unassembled WGS sequence"/>
</dbReference>
<evidence type="ECO:0000313" key="2">
    <source>
        <dbReference type="EMBL" id="SNY37322.1"/>
    </source>
</evidence>
<keyword evidence="1" id="KW-0732">Signal</keyword>
<gene>
    <name evidence="2" type="ORF">SAMN06297129_0294</name>
</gene>
<dbReference type="PANTHER" id="PTHR35869">
    <property type="entry name" value="OUTER-MEMBRANE LIPOPROTEIN CARRIER PROTEIN"/>
    <property type="match status" value="1"/>
</dbReference>
<sequence>MLEPIPAGAYIYPMTMLTRLLAPAALLVASLLPAGAAPIPLDAISDYMNGMRTAESKFTQVNADGSISTGTLYIKRPGRMRFEYDPPEEALVIAGAGAVAIFDPKSNGGPETYGLNRTPLKLILDDNMDLSRANMVTGHREEGPSTVLRAQDPEHPEYGNIELVFTGGPQEGAPVELRQWVVTDEAGSQTTVILGELQTGLNLGDSLFSIRRETARRGGN</sequence>
<dbReference type="RefSeq" id="WP_179747184.1">
    <property type="nucleotide sequence ID" value="NZ_OBEA01000001.1"/>
</dbReference>
<dbReference type="InterPro" id="IPR004564">
    <property type="entry name" value="OM_lipoprot_carrier_LolA-like"/>
</dbReference>
<evidence type="ECO:0000256" key="1">
    <source>
        <dbReference type="ARBA" id="ARBA00022729"/>
    </source>
</evidence>
<dbReference type="InterPro" id="IPR029046">
    <property type="entry name" value="LolA/LolB/LppX"/>
</dbReference>
<keyword evidence="2" id="KW-0449">Lipoprotein</keyword>
<proteinExistence type="predicted"/>
<dbReference type="EMBL" id="OBEA01000001">
    <property type="protein sequence ID" value="SNY37322.1"/>
    <property type="molecule type" value="Genomic_DNA"/>
</dbReference>
<dbReference type="CDD" id="cd16325">
    <property type="entry name" value="LolA"/>
    <property type="match status" value="1"/>
</dbReference>
<dbReference type="Pfam" id="PF03548">
    <property type="entry name" value="LolA"/>
    <property type="match status" value="1"/>
</dbReference>
<name>A0A285HNK5_9RHOB</name>
<dbReference type="Gene3D" id="2.50.20.10">
    <property type="entry name" value="Lipoprotein localisation LolA/LolB/LppX"/>
    <property type="match status" value="1"/>
</dbReference>
<dbReference type="PANTHER" id="PTHR35869:SF1">
    <property type="entry name" value="OUTER-MEMBRANE LIPOPROTEIN CARRIER PROTEIN"/>
    <property type="match status" value="1"/>
</dbReference>
<dbReference type="SUPFAM" id="SSF89392">
    <property type="entry name" value="Prokaryotic lipoproteins and lipoprotein localization factors"/>
    <property type="match status" value="1"/>
</dbReference>
<protein>
    <submittedName>
        <fullName evidence="2">Outer membrane lipoprotein-sorting protein</fullName>
    </submittedName>
</protein>
<evidence type="ECO:0000313" key="3">
    <source>
        <dbReference type="Proteomes" id="UP000231655"/>
    </source>
</evidence>
<dbReference type="AlphaFoldDB" id="A0A285HNK5"/>